<organism evidence="6 7">
    <name type="scientific">Ralstonia holmesii</name>
    <dbReference type="NCBI Taxonomy" id="3058602"/>
    <lineage>
        <taxon>Bacteria</taxon>
        <taxon>Pseudomonadati</taxon>
        <taxon>Pseudomonadota</taxon>
        <taxon>Betaproteobacteria</taxon>
        <taxon>Burkholderiales</taxon>
        <taxon>Burkholderiaceae</taxon>
        <taxon>Ralstonia</taxon>
    </lineage>
</organism>
<comment type="similarity">
    <text evidence="1 4">Belongs to the polyphosphate kinase 2 (PPK2) family. Class I subfamily.</text>
</comment>
<protein>
    <recommendedName>
        <fullName evidence="4">ADP/GDP-polyphosphate phosphotransferase</fullName>
        <ecNumber evidence="4">2.7.4.-</ecNumber>
    </recommendedName>
    <alternativeName>
        <fullName evidence="4">Polyphosphate kinase PPK2</fullName>
    </alternativeName>
</protein>
<keyword evidence="7" id="KW-1185">Reference proteome</keyword>
<dbReference type="PANTHER" id="PTHR34383:SF1">
    <property type="entry name" value="ADP-POLYPHOSPHATE PHOSPHOTRANSFERASE"/>
    <property type="match status" value="1"/>
</dbReference>
<dbReference type="InterPro" id="IPR016898">
    <property type="entry name" value="Polyphosphate_phosphotransfera"/>
</dbReference>
<dbReference type="EMBL" id="CATZAT010000010">
    <property type="protein sequence ID" value="CAJ0801422.1"/>
    <property type="molecule type" value="Genomic_DNA"/>
</dbReference>
<dbReference type="AlphaFoldDB" id="A0ABC8QJU8"/>
<dbReference type="PIRSF" id="PIRSF028756">
    <property type="entry name" value="PPK2_prd"/>
    <property type="match status" value="1"/>
</dbReference>
<comment type="caution">
    <text evidence="6">The sequence shown here is derived from an EMBL/GenBank/DDBJ whole genome shotgun (WGS) entry which is preliminary data.</text>
</comment>
<evidence type="ECO:0000256" key="2">
    <source>
        <dbReference type="ARBA" id="ARBA00022679"/>
    </source>
</evidence>
<evidence type="ECO:0000256" key="1">
    <source>
        <dbReference type="ARBA" id="ARBA00009924"/>
    </source>
</evidence>
<keyword evidence="2 4" id="KW-0808">Transferase</keyword>
<reference evidence="6 7" key="1">
    <citation type="submission" date="2023-07" db="EMBL/GenBank/DDBJ databases">
        <authorList>
            <person name="Peeters C."/>
        </authorList>
    </citation>
    <scope>NUCLEOTIDE SEQUENCE [LARGE SCALE GENOMIC DNA]</scope>
    <source>
        <strain evidence="6 7">LMG 18096</strain>
    </source>
</reference>
<dbReference type="InterPro" id="IPR022488">
    <property type="entry name" value="PPK2-related"/>
</dbReference>
<dbReference type="RefSeq" id="WP_112187465.1">
    <property type="nucleotide sequence ID" value="NZ_CATZAT010000010.1"/>
</dbReference>
<dbReference type="PANTHER" id="PTHR34383">
    <property type="entry name" value="POLYPHOSPHATE:AMP PHOSPHOTRANSFERASE-RELATED"/>
    <property type="match status" value="1"/>
</dbReference>
<dbReference type="Pfam" id="PF03976">
    <property type="entry name" value="PPK2"/>
    <property type="match status" value="1"/>
</dbReference>
<dbReference type="Gene3D" id="3.40.50.300">
    <property type="entry name" value="P-loop containing nucleotide triphosphate hydrolases"/>
    <property type="match status" value="1"/>
</dbReference>
<sequence length="267" mass="31219">MRAKERSTGNDADTSDLTHDQYERELHVLQIELVKLQKHFLCCNDKILVVFEGRDAAGKDGTIKRIVEHLSPRETRVVALGKPSDRDRGSWYFQRYVEQLPTAGEFTLFNRSWYNRAGVERVMGFCTEAEYEEFMECVFDFEKMLVRSGIRLIKYYLDISKAEQKRRLASRRKDPLKQWKVSPIDDQAVSLWADYSKARNEMLERTGEVVPWSVVRADDKRVARLNVIKDMLHRLHYAGKDDSLVQPQADIVFPYEWKHLQSGSIAK</sequence>
<dbReference type="SUPFAM" id="SSF52540">
    <property type="entry name" value="P-loop containing nucleoside triphosphate hydrolases"/>
    <property type="match status" value="1"/>
</dbReference>
<dbReference type="InterPro" id="IPR027417">
    <property type="entry name" value="P-loop_NTPase"/>
</dbReference>
<evidence type="ECO:0000259" key="5">
    <source>
        <dbReference type="Pfam" id="PF03976"/>
    </source>
</evidence>
<dbReference type="Proteomes" id="UP001189663">
    <property type="component" value="Unassembled WGS sequence"/>
</dbReference>
<evidence type="ECO:0000256" key="4">
    <source>
        <dbReference type="RuleBase" id="RU369062"/>
    </source>
</evidence>
<feature type="domain" description="Polyphosphate kinase-2-related" evidence="5">
    <location>
        <begin position="18"/>
        <end position="241"/>
    </location>
</feature>
<comment type="subunit">
    <text evidence="4">Homotetramer.</text>
</comment>
<evidence type="ECO:0000313" key="7">
    <source>
        <dbReference type="Proteomes" id="UP001189663"/>
    </source>
</evidence>
<comment type="function">
    <text evidence="4">Uses inorganic polyphosphate (polyP) as a donor to convert GDP to GTP or ADP to ATP.</text>
</comment>
<evidence type="ECO:0000313" key="6">
    <source>
        <dbReference type="EMBL" id="CAJ0801422.1"/>
    </source>
</evidence>
<proteinExistence type="inferred from homology"/>
<evidence type="ECO:0000256" key="3">
    <source>
        <dbReference type="ARBA" id="ARBA00022777"/>
    </source>
</evidence>
<dbReference type="GO" id="GO:0008976">
    <property type="term" value="F:polyphosphate kinase activity"/>
    <property type="evidence" value="ECO:0007669"/>
    <property type="project" value="UniProtKB-UniRule"/>
</dbReference>
<dbReference type="EC" id="2.7.4.-" evidence="4"/>
<accession>A0ABC8QJU8</accession>
<dbReference type="NCBIfam" id="TIGR03707">
    <property type="entry name" value="PPK2_P_aer"/>
    <property type="match status" value="1"/>
</dbReference>
<gene>
    <name evidence="6" type="primary">ppk2</name>
    <name evidence="6" type="ORF">LMG18096_03980</name>
</gene>
<keyword evidence="3 4" id="KW-0418">Kinase</keyword>
<name>A0ABC8QJU8_9RALS</name>
<dbReference type="InterPro" id="IPR022486">
    <property type="entry name" value="PPK2_PA0141"/>
</dbReference>